<evidence type="ECO:0000313" key="9">
    <source>
        <dbReference type="Proteomes" id="UP001189624"/>
    </source>
</evidence>
<keyword evidence="9" id="KW-1185">Reference proteome</keyword>
<evidence type="ECO:0000256" key="6">
    <source>
        <dbReference type="ARBA" id="ARBA00023170"/>
    </source>
</evidence>
<evidence type="ECO:0000256" key="7">
    <source>
        <dbReference type="ARBA" id="ARBA00023180"/>
    </source>
</evidence>
<dbReference type="PANTHER" id="PTHR48063:SF101">
    <property type="entry name" value="LRR RECEPTOR-LIKE SERINE_THREONINE-PROTEIN KINASE FLS2"/>
    <property type="match status" value="1"/>
</dbReference>
<evidence type="ECO:0000313" key="8">
    <source>
        <dbReference type="EMBL" id="CAJ1977057.1"/>
    </source>
</evidence>
<organism evidence="8 9">
    <name type="scientific">Sphenostylis stenocarpa</name>
    <dbReference type="NCBI Taxonomy" id="92480"/>
    <lineage>
        <taxon>Eukaryota</taxon>
        <taxon>Viridiplantae</taxon>
        <taxon>Streptophyta</taxon>
        <taxon>Embryophyta</taxon>
        <taxon>Tracheophyta</taxon>
        <taxon>Spermatophyta</taxon>
        <taxon>Magnoliopsida</taxon>
        <taxon>eudicotyledons</taxon>
        <taxon>Gunneridae</taxon>
        <taxon>Pentapetalae</taxon>
        <taxon>rosids</taxon>
        <taxon>fabids</taxon>
        <taxon>Fabales</taxon>
        <taxon>Fabaceae</taxon>
        <taxon>Papilionoideae</taxon>
        <taxon>50 kb inversion clade</taxon>
        <taxon>NPAAA clade</taxon>
        <taxon>indigoferoid/millettioid clade</taxon>
        <taxon>Phaseoleae</taxon>
        <taxon>Sphenostylis</taxon>
    </lineage>
</organism>
<evidence type="ECO:0000256" key="2">
    <source>
        <dbReference type="ARBA" id="ARBA00022692"/>
    </source>
</evidence>
<accession>A0AA87B7B1</accession>
<keyword evidence="3" id="KW-0732">Signal</keyword>
<comment type="subcellular location">
    <subcellularLocation>
        <location evidence="1">Membrane</location>
        <topology evidence="1">Single-pass type I membrane protein</topology>
    </subcellularLocation>
</comment>
<keyword evidence="7" id="KW-0325">Glycoprotein</keyword>
<evidence type="ECO:0000256" key="5">
    <source>
        <dbReference type="ARBA" id="ARBA00023136"/>
    </source>
</evidence>
<gene>
    <name evidence="8" type="ORF">AYBTSS11_LOCUS29203</name>
</gene>
<name>A0AA87B7B1_9FABA</name>
<dbReference type="Gramene" id="rna-AYBTSS11_LOCUS29203">
    <property type="protein sequence ID" value="CAJ1977057.1"/>
    <property type="gene ID" value="gene-AYBTSS11_LOCUS29203"/>
</dbReference>
<protein>
    <submittedName>
        <fullName evidence="8">Uncharacterized protein</fullName>
    </submittedName>
</protein>
<dbReference type="GO" id="GO:0016020">
    <property type="term" value="C:membrane"/>
    <property type="evidence" value="ECO:0007669"/>
    <property type="project" value="UniProtKB-SubCell"/>
</dbReference>
<dbReference type="Gene3D" id="3.80.10.10">
    <property type="entry name" value="Ribonuclease Inhibitor"/>
    <property type="match status" value="1"/>
</dbReference>
<dbReference type="SUPFAM" id="SSF52058">
    <property type="entry name" value="L domain-like"/>
    <property type="match status" value="1"/>
</dbReference>
<reference evidence="8" key="1">
    <citation type="submission" date="2023-10" db="EMBL/GenBank/DDBJ databases">
        <authorList>
            <person name="Domelevo Entfellner J.-B."/>
        </authorList>
    </citation>
    <scope>NUCLEOTIDE SEQUENCE</scope>
</reference>
<evidence type="ECO:0000256" key="3">
    <source>
        <dbReference type="ARBA" id="ARBA00022729"/>
    </source>
</evidence>
<dbReference type="EMBL" id="OY731407">
    <property type="protein sequence ID" value="CAJ1977057.1"/>
    <property type="molecule type" value="Genomic_DNA"/>
</dbReference>
<dbReference type="InterPro" id="IPR032675">
    <property type="entry name" value="LRR_dom_sf"/>
</dbReference>
<keyword evidence="4" id="KW-1133">Transmembrane helix</keyword>
<keyword evidence="6" id="KW-0675">Receptor</keyword>
<keyword evidence="5" id="KW-0472">Membrane</keyword>
<evidence type="ECO:0000256" key="4">
    <source>
        <dbReference type="ARBA" id="ARBA00022989"/>
    </source>
</evidence>
<dbReference type="PANTHER" id="PTHR48063">
    <property type="entry name" value="LRR RECEPTOR-LIKE KINASE"/>
    <property type="match status" value="1"/>
</dbReference>
<evidence type="ECO:0000256" key="1">
    <source>
        <dbReference type="ARBA" id="ARBA00004479"/>
    </source>
</evidence>
<proteinExistence type="predicted"/>
<sequence length="137" mass="15711">MDNLNNYKNFYLSHKSLFGQIPESLGNFSSLIILNLYSHDLNENLPESLGQVFNLESLIVADNSFTGVVSERNLMSLSKLKNFSVSSPDLIFNFDPEWVPPFQLLFVSRICWGQTSFMAIYTKFSPNSMHNRLNCFI</sequence>
<keyword evidence="2" id="KW-0812">Transmembrane</keyword>
<dbReference type="Proteomes" id="UP001189624">
    <property type="component" value="Chromosome 10"/>
</dbReference>
<dbReference type="InterPro" id="IPR046956">
    <property type="entry name" value="RLP23-like"/>
</dbReference>
<dbReference type="AlphaFoldDB" id="A0AA87B7B1"/>